<keyword evidence="6" id="KW-0119">Carbohydrate metabolism</keyword>
<evidence type="ECO:0000256" key="5">
    <source>
        <dbReference type="ARBA" id="ARBA00022840"/>
    </source>
</evidence>
<dbReference type="Gene3D" id="3.40.50.10840">
    <property type="entry name" value="Putative sugar-binding, N-terminal domain"/>
    <property type="match status" value="1"/>
</dbReference>
<dbReference type="EMBL" id="JBHRYQ010000001">
    <property type="protein sequence ID" value="MFC3809350.1"/>
    <property type="molecule type" value="Genomic_DNA"/>
</dbReference>
<keyword evidence="3" id="KW-0547">Nucleotide-binding</keyword>
<evidence type="ECO:0000259" key="7">
    <source>
        <dbReference type="Pfam" id="PF07005"/>
    </source>
</evidence>
<dbReference type="Gene3D" id="3.40.980.20">
    <property type="entry name" value="Four-carbon acid sugar kinase, nucleotide binding domain"/>
    <property type="match status" value="1"/>
</dbReference>
<evidence type="ECO:0000256" key="4">
    <source>
        <dbReference type="ARBA" id="ARBA00022777"/>
    </source>
</evidence>
<keyword evidence="10" id="KW-1185">Reference proteome</keyword>
<evidence type="ECO:0000313" key="10">
    <source>
        <dbReference type="Proteomes" id="UP001595616"/>
    </source>
</evidence>
<keyword evidence="5" id="KW-0067">ATP-binding</keyword>
<name>A0ABV7YSM5_9BACT</name>
<keyword evidence="2 9" id="KW-0808">Transferase</keyword>
<dbReference type="InterPro" id="IPR037051">
    <property type="entry name" value="4-carb_acid_sugar_kinase_N_sf"/>
</dbReference>
<feature type="domain" description="Four-carbon acid sugar kinase N-terminal" evidence="7">
    <location>
        <begin position="6"/>
        <end position="245"/>
    </location>
</feature>
<evidence type="ECO:0000256" key="6">
    <source>
        <dbReference type="ARBA" id="ARBA00023277"/>
    </source>
</evidence>
<dbReference type="GO" id="GO:0016301">
    <property type="term" value="F:kinase activity"/>
    <property type="evidence" value="ECO:0007669"/>
    <property type="project" value="UniProtKB-KW"/>
</dbReference>
<dbReference type="SUPFAM" id="SSF142764">
    <property type="entry name" value="YgbK-like"/>
    <property type="match status" value="1"/>
</dbReference>
<organism evidence="9 10">
    <name type="scientific">Lacihabitans lacunae</name>
    <dbReference type="NCBI Taxonomy" id="1028214"/>
    <lineage>
        <taxon>Bacteria</taxon>
        <taxon>Pseudomonadati</taxon>
        <taxon>Bacteroidota</taxon>
        <taxon>Cytophagia</taxon>
        <taxon>Cytophagales</taxon>
        <taxon>Leadbetterellaceae</taxon>
        <taxon>Lacihabitans</taxon>
    </lineage>
</organism>
<evidence type="ECO:0000256" key="3">
    <source>
        <dbReference type="ARBA" id="ARBA00022741"/>
    </source>
</evidence>
<dbReference type="EC" id="2.7.1.-" evidence="9"/>
<protein>
    <submittedName>
        <fullName evidence="9">Four-carbon acid sugar kinase family protein</fullName>
        <ecNumber evidence="9">2.7.1.-</ecNumber>
    </submittedName>
</protein>
<dbReference type="Proteomes" id="UP001595616">
    <property type="component" value="Unassembled WGS sequence"/>
</dbReference>
<dbReference type="InterPro" id="IPR031475">
    <property type="entry name" value="NBD_C"/>
</dbReference>
<feature type="domain" description="Four-carbon acid sugar kinase nucleotide binding" evidence="8">
    <location>
        <begin position="271"/>
        <end position="424"/>
    </location>
</feature>
<comment type="caution">
    <text evidence="9">The sequence shown here is derived from an EMBL/GenBank/DDBJ whole genome shotgun (WGS) entry which is preliminary data.</text>
</comment>
<dbReference type="InterPro" id="IPR010737">
    <property type="entry name" value="4-carb_acid_sugar_kinase_N"/>
</dbReference>
<gene>
    <name evidence="9" type="ORF">ACFOOI_01670</name>
</gene>
<dbReference type="Pfam" id="PF17042">
    <property type="entry name" value="NBD_C"/>
    <property type="match status" value="1"/>
</dbReference>
<accession>A0ABV7YSM5</accession>
<dbReference type="InterPro" id="IPR042213">
    <property type="entry name" value="NBD_C_sf"/>
</dbReference>
<proteinExistence type="inferred from homology"/>
<reference evidence="10" key="1">
    <citation type="journal article" date="2019" name="Int. J. Syst. Evol. Microbiol.">
        <title>The Global Catalogue of Microorganisms (GCM) 10K type strain sequencing project: providing services to taxonomists for standard genome sequencing and annotation.</title>
        <authorList>
            <consortium name="The Broad Institute Genomics Platform"/>
            <consortium name="The Broad Institute Genome Sequencing Center for Infectious Disease"/>
            <person name="Wu L."/>
            <person name="Ma J."/>
        </authorList>
    </citation>
    <scope>NUCLEOTIDE SEQUENCE [LARGE SCALE GENOMIC DNA]</scope>
    <source>
        <strain evidence="10">CECT 7956</strain>
    </source>
</reference>
<evidence type="ECO:0000259" key="8">
    <source>
        <dbReference type="Pfam" id="PF17042"/>
    </source>
</evidence>
<evidence type="ECO:0000256" key="2">
    <source>
        <dbReference type="ARBA" id="ARBA00022679"/>
    </source>
</evidence>
<keyword evidence="4 9" id="KW-0418">Kinase</keyword>
<comment type="similarity">
    <text evidence="1">Belongs to the four-carbon acid sugar kinase family.</text>
</comment>
<evidence type="ECO:0000256" key="1">
    <source>
        <dbReference type="ARBA" id="ARBA00005715"/>
    </source>
</evidence>
<dbReference type="RefSeq" id="WP_379834288.1">
    <property type="nucleotide sequence ID" value="NZ_JBHRYQ010000001.1"/>
</dbReference>
<dbReference type="Pfam" id="PF07005">
    <property type="entry name" value="SBD_N"/>
    <property type="match status" value="1"/>
</dbReference>
<sequence>MNPLLLAFYGDDFTGSTDALEFITTAGAKSILFIEPPTPETLAAFPNLRAFGVAGKTRALAPKEMEEVLMEAFTAMKVIKPKHVHYKVCSTFDSSDLVGSIGKAIDCGLAVFQNKLIPVIGGTPALGRYCVFGNLFAQMGIGSGGEVYRLDRHPSMSKHPVTPSSESDLRVHLSKQTSEKIGSIDFVKMQLPFVNWTDKLGNENVVLIDALYNEQMTKIGAFLENLAKEDSTLFSVGGSGVEMALGAFWQEEMVLNPMQEWSPMQPSEKLLVVSGSCSPVSAGQIVYAKNHRFDEIIIDAAAICENDEVDAEVFEVLKAKFKVSDKIIVHTGNKKTGNLPSEILGKALGLIAKYAAEHCDIKRIVVAGGDTSSYAARAMEITAVEMIAPVVKGAPLCRAYSDNQVIDGLEVNFKGGQVGGENYFTLFV</sequence>
<evidence type="ECO:0000313" key="9">
    <source>
        <dbReference type="EMBL" id="MFC3809350.1"/>
    </source>
</evidence>